<evidence type="ECO:0000313" key="9">
    <source>
        <dbReference type="EMBL" id="KAF9880397.1"/>
    </source>
</evidence>
<keyword evidence="10" id="KW-1185">Reference proteome</keyword>
<dbReference type="Pfam" id="PF00728">
    <property type="entry name" value="Glyco_hydro_20"/>
    <property type="match status" value="1"/>
</dbReference>
<dbReference type="EMBL" id="JAATWM020000005">
    <property type="protein sequence ID" value="KAF9880397.1"/>
    <property type="molecule type" value="Genomic_DNA"/>
</dbReference>
<keyword evidence="5" id="KW-0326">Glycosidase</keyword>
<dbReference type="GO" id="GO:0004563">
    <property type="term" value="F:beta-N-acetylhexosaminidase activity"/>
    <property type="evidence" value="ECO:0007669"/>
    <property type="project" value="UniProtKB-EC"/>
</dbReference>
<dbReference type="SUPFAM" id="SSF49899">
    <property type="entry name" value="Concanavalin A-like lectins/glucanases"/>
    <property type="match status" value="1"/>
</dbReference>
<dbReference type="CDD" id="cd06564">
    <property type="entry name" value="GH20_DspB_LnbB-like"/>
    <property type="match status" value="1"/>
</dbReference>
<evidence type="ECO:0000256" key="5">
    <source>
        <dbReference type="ARBA" id="ARBA00023295"/>
    </source>
</evidence>
<evidence type="ECO:0000256" key="2">
    <source>
        <dbReference type="ARBA" id="ARBA00006285"/>
    </source>
</evidence>
<dbReference type="InterPro" id="IPR029018">
    <property type="entry name" value="Hex-like_dom2"/>
</dbReference>
<dbReference type="InterPro" id="IPR052764">
    <property type="entry name" value="GH20_Enzymes"/>
</dbReference>
<dbReference type="AlphaFoldDB" id="A0A9P6LQ69"/>
<dbReference type="GeneID" id="62158144"/>
<dbReference type="EC" id="3.2.1.52" evidence="3"/>
<feature type="domain" description="Glycoside hydrolase family 20 catalytic" evidence="7">
    <location>
        <begin position="167"/>
        <end position="463"/>
    </location>
</feature>
<feature type="domain" description="Beta-hexosaminidase bacterial type N-terminal" evidence="8">
    <location>
        <begin position="61"/>
        <end position="157"/>
    </location>
</feature>
<gene>
    <name evidence="9" type="ORF">CkaCkLH20_02351</name>
</gene>
<dbReference type="InterPro" id="IPR025705">
    <property type="entry name" value="Beta_hexosaminidase_sua/sub"/>
</dbReference>
<dbReference type="InterPro" id="IPR015883">
    <property type="entry name" value="Glyco_hydro_20_cat"/>
</dbReference>
<dbReference type="OrthoDB" id="428480at2759"/>
<evidence type="ECO:0000259" key="7">
    <source>
        <dbReference type="Pfam" id="PF00728"/>
    </source>
</evidence>
<dbReference type="GO" id="GO:0005975">
    <property type="term" value="P:carbohydrate metabolic process"/>
    <property type="evidence" value="ECO:0007669"/>
    <property type="project" value="InterPro"/>
</dbReference>
<dbReference type="PANTHER" id="PTHR43678">
    <property type="entry name" value="PUTATIVE (AFU_ORTHOLOGUE AFUA_2G00640)-RELATED"/>
    <property type="match status" value="1"/>
</dbReference>
<evidence type="ECO:0000259" key="8">
    <source>
        <dbReference type="Pfam" id="PF02838"/>
    </source>
</evidence>
<comment type="caution">
    <text evidence="9">The sequence shown here is derived from an EMBL/GenBank/DDBJ whole genome shotgun (WGS) entry which is preliminary data.</text>
</comment>
<name>A0A9P6LQ69_9PEZI</name>
<dbReference type="Pfam" id="PF02838">
    <property type="entry name" value="Glyco_hydro_20b"/>
    <property type="match status" value="1"/>
</dbReference>
<dbReference type="Gene3D" id="3.30.379.10">
    <property type="entry name" value="Chitobiase/beta-hexosaminidase domain 2-like"/>
    <property type="match status" value="1"/>
</dbReference>
<evidence type="ECO:0000256" key="4">
    <source>
        <dbReference type="ARBA" id="ARBA00022801"/>
    </source>
</evidence>
<sequence>MLIAIVLFTVSISARLVTVPTFPFEHEGSGAYSMQRLHGIIVHAPYADSVNENGQTLIPPTLEEFAQTFREDLLSVTGIDLPVTASNFSVADTIFITVDPNRSYLDAAGRNTSEGYSLVSSEAGIVISGASALGAWWGTRTLLQVVVLNDGNIPHGRGNDAPGWATRGAMLDCGRHYYPPEFLIEMCAYLSFFKQNEFHLHLSDNLFVNDELYTPQQVWALYSSFRLWSDDEDLRGLAQLRNESYDQTQFRQIQQQCAARGVTIIPEIEAPAHALAISKWKPHLALDEDPTLLNISHSETMPTLESIWRTFLPWFSSKTVHIGADEYKKDLIQEYTHLVNELSMFVWNEAGRKTRIWGTFTPDAGANVSKEVVIQHWAPYEDNAYFDFIQNGYDVLNSDMKFYTNVKWNGYFPPTLNTTTIFNGNPLGGGFAPHIFDVKNATNNPSRDDPRVVGHIAAQWNDYGPATSTYLEAYRGWRSGLPALADKQWGGSLQEDDYSAVLESLVAAAPGQNLDRRIKSISEVILDYQFSPLKNSSDMIEDLSGNGYDGASRGCIMPNSTLVLDGNCFVETSLESKGRDYALSFSVYPTSNAPGVLFYSEDSALVSGNGSHTNITFIAAGTAFPLNYSLPLHTWTHVTVSGVGESTFLSVLEDDGSRTRTMEFLSKIEANGVASAAGVMVIWKPIAFEAPLKEIGRGFHGMIRNLTLKALA</sequence>
<comment type="catalytic activity">
    <reaction evidence="1">
        <text>Hydrolysis of terminal non-reducing N-acetyl-D-hexosamine residues in N-acetyl-beta-D-hexosaminides.</text>
        <dbReference type="EC" id="3.2.1.52"/>
    </reaction>
</comment>
<evidence type="ECO:0000256" key="3">
    <source>
        <dbReference type="ARBA" id="ARBA00012663"/>
    </source>
</evidence>
<keyword evidence="4" id="KW-0378">Hydrolase</keyword>
<organism evidence="9 10">
    <name type="scientific">Colletotrichum karsti</name>
    <dbReference type="NCBI Taxonomy" id="1095194"/>
    <lineage>
        <taxon>Eukaryota</taxon>
        <taxon>Fungi</taxon>
        <taxon>Dikarya</taxon>
        <taxon>Ascomycota</taxon>
        <taxon>Pezizomycotina</taxon>
        <taxon>Sordariomycetes</taxon>
        <taxon>Hypocreomycetidae</taxon>
        <taxon>Glomerellales</taxon>
        <taxon>Glomerellaceae</taxon>
        <taxon>Colletotrichum</taxon>
        <taxon>Colletotrichum boninense species complex</taxon>
    </lineage>
</organism>
<dbReference type="SUPFAM" id="SSF51445">
    <property type="entry name" value="(Trans)glycosidases"/>
    <property type="match status" value="1"/>
</dbReference>
<dbReference type="Gene3D" id="3.20.20.80">
    <property type="entry name" value="Glycosidases"/>
    <property type="match status" value="1"/>
</dbReference>
<dbReference type="Proteomes" id="UP000781932">
    <property type="component" value="Unassembled WGS sequence"/>
</dbReference>
<feature type="active site" description="Proton donor" evidence="6">
    <location>
        <position position="326"/>
    </location>
</feature>
<evidence type="ECO:0000256" key="1">
    <source>
        <dbReference type="ARBA" id="ARBA00001231"/>
    </source>
</evidence>
<protein>
    <recommendedName>
        <fullName evidence="3">beta-N-acetylhexosaminidase</fullName>
        <ecNumber evidence="3">3.2.1.52</ecNumber>
    </recommendedName>
</protein>
<dbReference type="InterPro" id="IPR015882">
    <property type="entry name" value="HEX_bac_N"/>
</dbReference>
<evidence type="ECO:0000313" key="10">
    <source>
        <dbReference type="Proteomes" id="UP000781932"/>
    </source>
</evidence>
<dbReference type="InterPro" id="IPR013320">
    <property type="entry name" value="ConA-like_dom_sf"/>
</dbReference>
<dbReference type="InterPro" id="IPR017853">
    <property type="entry name" value="GH"/>
</dbReference>
<comment type="similarity">
    <text evidence="2">Belongs to the glycosyl hydrolase 20 family.</text>
</comment>
<proteinExistence type="inferred from homology"/>
<reference evidence="9" key="1">
    <citation type="submission" date="2020-03" db="EMBL/GenBank/DDBJ databases">
        <authorList>
            <person name="He L."/>
        </authorList>
    </citation>
    <scope>NUCLEOTIDE SEQUENCE</scope>
    <source>
        <strain evidence="9">CkLH20</strain>
    </source>
</reference>
<dbReference type="PANTHER" id="PTHR43678:SF1">
    <property type="entry name" value="BETA-N-ACETYLHEXOSAMINIDASE"/>
    <property type="match status" value="1"/>
</dbReference>
<accession>A0A9P6LQ69</accession>
<dbReference type="PRINTS" id="PR00738">
    <property type="entry name" value="GLHYDRLASE20"/>
</dbReference>
<reference evidence="9" key="2">
    <citation type="submission" date="2020-11" db="EMBL/GenBank/DDBJ databases">
        <title>Whole genome sequencing of Colletotrichum sp.</title>
        <authorList>
            <person name="Li H."/>
        </authorList>
    </citation>
    <scope>NUCLEOTIDE SEQUENCE</scope>
    <source>
        <strain evidence="9">CkLH20</strain>
    </source>
</reference>
<dbReference type="RefSeq" id="XP_038749858.1">
    <property type="nucleotide sequence ID" value="XM_038885070.1"/>
</dbReference>
<evidence type="ECO:0000256" key="6">
    <source>
        <dbReference type="PIRSR" id="PIRSR625705-1"/>
    </source>
</evidence>
<dbReference type="SUPFAM" id="SSF55545">
    <property type="entry name" value="beta-N-acetylhexosaminidase-like domain"/>
    <property type="match status" value="1"/>
</dbReference>